<evidence type="ECO:0000313" key="2">
    <source>
        <dbReference type="Proteomes" id="UP001165083"/>
    </source>
</evidence>
<keyword evidence="2" id="KW-1185">Reference proteome</keyword>
<dbReference type="AlphaFoldDB" id="A0A9W6XBR2"/>
<proteinExistence type="predicted"/>
<dbReference type="EMBL" id="BSXW01001271">
    <property type="protein sequence ID" value="GMF35318.1"/>
    <property type="molecule type" value="Genomic_DNA"/>
</dbReference>
<accession>A0A9W6XBR2</accession>
<name>A0A9W6XBR2_9STRA</name>
<evidence type="ECO:0000313" key="1">
    <source>
        <dbReference type="EMBL" id="GMF35318.1"/>
    </source>
</evidence>
<organism evidence="1 2">
    <name type="scientific">Phytophthora lilii</name>
    <dbReference type="NCBI Taxonomy" id="2077276"/>
    <lineage>
        <taxon>Eukaryota</taxon>
        <taxon>Sar</taxon>
        <taxon>Stramenopiles</taxon>
        <taxon>Oomycota</taxon>
        <taxon>Peronosporomycetes</taxon>
        <taxon>Peronosporales</taxon>
        <taxon>Peronosporaceae</taxon>
        <taxon>Phytophthora</taxon>
    </lineage>
</organism>
<comment type="caution">
    <text evidence="1">The sequence shown here is derived from an EMBL/GenBank/DDBJ whole genome shotgun (WGS) entry which is preliminary data.</text>
</comment>
<sequence length="165" mass="17977">MLLCVNAPTLLTKQDLGLAGTSFMNIIYQVTSVWRPANSEMRVGVLDAGARDTHRGGHLLALPLISNLPISSHVRSIPPIGCQVCKIPPILTVFNDGSQSKRSEDMGETKSLNKIGKKLGQPVANKKITLRMSNIVRNSYCFGFASPPTQIADSLKTDELRLLIH</sequence>
<gene>
    <name evidence="1" type="ORF">Plil01_001501300</name>
</gene>
<reference evidence="1" key="1">
    <citation type="submission" date="2023-04" db="EMBL/GenBank/DDBJ databases">
        <title>Phytophthora lilii NBRC 32176.</title>
        <authorList>
            <person name="Ichikawa N."/>
            <person name="Sato H."/>
            <person name="Tonouchi N."/>
        </authorList>
    </citation>
    <scope>NUCLEOTIDE SEQUENCE</scope>
    <source>
        <strain evidence="1">NBRC 32176</strain>
    </source>
</reference>
<dbReference type="Proteomes" id="UP001165083">
    <property type="component" value="Unassembled WGS sequence"/>
</dbReference>
<protein>
    <submittedName>
        <fullName evidence="1">Unnamed protein product</fullName>
    </submittedName>
</protein>